<dbReference type="PANTHER" id="PTHR42732">
    <property type="entry name" value="BETA-GALACTOSIDASE"/>
    <property type="match status" value="1"/>
</dbReference>
<dbReference type="PANTHER" id="PTHR42732:SF1">
    <property type="entry name" value="BETA-MANNOSIDASE"/>
    <property type="match status" value="1"/>
</dbReference>
<feature type="domain" description="DUF4982" evidence="8">
    <location>
        <begin position="609"/>
        <end position="664"/>
    </location>
</feature>
<dbReference type="InterPro" id="IPR006103">
    <property type="entry name" value="Glyco_hydro_2_cat"/>
</dbReference>
<feature type="domain" description="Glycoside hydrolase family 2 catalytic" evidence="6">
    <location>
        <begin position="290"/>
        <end position="588"/>
    </location>
</feature>
<comment type="similarity">
    <text evidence="1">Belongs to the glycosyl hydrolase 2 family.</text>
</comment>
<evidence type="ECO:0000259" key="8">
    <source>
        <dbReference type="Pfam" id="PF16355"/>
    </source>
</evidence>
<dbReference type="Gene3D" id="3.20.20.80">
    <property type="entry name" value="Glycosidases"/>
    <property type="match status" value="1"/>
</dbReference>
<dbReference type="Pfam" id="PF00703">
    <property type="entry name" value="Glyco_hydro_2"/>
    <property type="match status" value="1"/>
</dbReference>
<dbReference type="GO" id="GO:0005975">
    <property type="term" value="P:carbohydrate metabolic process"/>
    <property type="evidence" value="ECO:0007669"/>
    <property type="project" value="InterPro"/>
</dbReference>
<dbReference type="SUPFAM" id="SSF51445">
    <property type="entry name" value="(Trans)glycosidases"/>
    <property type="match status" value="1"/>
</dbReference>
<dbReference type="Proteomes" id="UP000294749">
    <property type="component" value="Unassembled WGS sequence"/>
</dbReference>
<keyword evidence="2" id="KW-0378">Hydrolase</keyword>
<dbReference type="InterPro" id="IPR032311">
    <property type="entry name" value="DUF4982"/>
</dbReference>
<dbReference type="Pfam" id="PF02837">
    <property type="entry name" value="Glyco_hydro_2_N"/>
    <property type="match status" value="1"/>
</dbReference>
<dbReference type="InterPro" id="IPR036156">
    <property type="entry name" value="Beta-gal/glucu_dom_sf"/>
</dbReference>
<dbReference type="InterPro" id="IPR006101">
    <property type="entry name" value="Glyco_hydro_2"/>
</dbReference>
<dbReference type="Pfam" id="PF02836">
    <property type="entry name" value="Glyco_hydro_2_C"/>
    <property type="match status" value="1"/>
</dbReference>
<gene>
    <name evidence="9" type="ORF">CLV90_0990</name>
</gene>
<evidence type="ECO:0000259" key="5">
    <source>
        <dbReference type="Pfam" id="PF00703"/>
    </source>
</evidence>
<evidence type="ECO:0000259" key="7">
    <source>
        <dbReference type="Pfam" id="PF02837"/>
    </source>
</evidence>
<dbReference type="InterPro" id="IPR006104">
    <property type="entry name" value="Glyco_hydro_2_N"/>
</dbReference>
<proteinExistence type="inferred from homology"/>
<dbReference type="OrthoDB" id="9801077at2"/>
<dbReference type="InterPro" id="IPR013783">
    <property type="entry name" value="Ig-like_fold"/>
</dbReference>
<evidence type="ECO:0000256" key="2">
    <source>
        <dbReference type="ARBA" id="ARBA00022801"/>
    </source>
</evidence>
<dbReference type="EMBL" id="SOAY01000010">
    <property type="protein sequence ID" value="TDT46925.1"/>
    <property type="molecule type" value="Genomic_DNA"/>
</dbReference>
<dbReference type="InterPro" id="IPR017853">
    <property type="entry name" value="GH"/>
</dbReference>
<comment type="caution">
    <text evidence="9">The sequence shown here is derived from an EMBL/GenBank/DDBJ whole genome shotgun (WGS) entry which is preliminary data.</text>
</comment>
<dbReference type="InterPro" id="IPR051913">
    <property type="entry name" value="GH2_Domain-Containing"/>
</dbReference>
<feature type="domain" description="Glycoside hydrolase family 2 immunoglobulin-like beta-sandwich" evidence="5">
    <location>
        <begin position="189"/>
        <end position="283"/>
    </location>
</feature>
<dbReference type="SUPFAM" id="SSF49303">
    <property type="entry name" value="beta-Galactosidase/glucuronidase domain"/>
    <property type="match status" value="1"/>
</dbReference>
<feature type="signal peptide" evidence="4">
    <location>
        <begin position="1"/>
        <end position="21"/>
    </location>
</feature>
<evidence type="ECO:0000256" key="3">
    <source>
        <dbReference type="ARBA" id="ARBA00023295"/>
    </source>
</evidence>
<dbReference type="Gene3D" id="2.60.40.10">
    <property type="entry name" value="Immunoglobulins"/>
    <property type="match status" value="2"/>
</dbReference>
<evidence type="ECO:0000256" key="1">
    <source>
        <dbReference type="ARBA" id="ARBA00007401"/>
    </source>
</evidence>
<evidence type="ECO:0000259" key="6">
    <source>
        <dbReference type="Pfam" id="PF02836"/>
    </source>
</evidence>
<evidence type="ECO:0000256" key="4">
    <source>
        <dbReference type="SAM" id="SignalP"/>
    </source>
</evidence>
<protein>
    <submittedName>
        <fullName evidence="9">Beta-galactosidase</fullName>
    </submittedName>
</protein>
<dbReference type="AlphaFoldDB" id="A0A4R7K6M4"/>
<dbReference type="Gene3D" id="2.60.120.260">
    <property type="entry name" value="Galactose-binding domain-like"/>
    <property type="match status" value="1"/>
</dbReference>
<dbReference type="Pfam" id="PF16355">
    <property type="entry name" value="DUF4982"/>
    <property type="match status" value="1"/>
</dbReference>
<evidence type="ECO:0000313" key="9">
    <source>
        <dbReference type="EMBL" id="TDT46925.1"/>
    </source>
</evidence>
<dbReference type="SUPFAM" id="SSF49785">
    <property type="entry name" value="Galactose-binding domain-like"/>
    <property type="match status" value="1"/>
</dbReference>
<reference evidence="9 10" key="1">
    <citation type="submission" date="2019-03" db="EMBL/GenBank/DDBJ databases">
        <title>Genomic Encyclopedia of Archaeal and Bacterial Type Strains, Phase II (KMG-II): from individual species to whole genera.</title>
        <authorList>
            <person name="Goeker M."/>
        </authorList>
    </citation>
    <scope>NUCLEOTIDE SEQUENCE [LARGE SCALE GENOMIC DNA]</scope>
    <source>
        <strain evidence="9 10">DSM 25233</strain>
    </source>
</reference>
<evidence type="ECO:0000313" key="10">
    <source>
        <dbReference type="Proteomes" id="UP000294749"/>
    </source>
</evidence>
<name>A0A4R7K6M4_9FLAO</name>
<dbReference type="PRINTS" id="PR00132">
    <property type="entry name" value="GLHYDRLASE2"/>
</dbReference>
<dbReference type="GO" id="GO:0004553">
    <property type="term" value="F:hydrolase activity, hydrolyzing O-glycosyl compounds"/>
    <property type="evidence" value="ECO:0007669"/>
    <property type="project" value="InterPro"/>
</dbReference>
<keyword evidence="4" id="KW-0732">Signal</keyword>
<keyword evidence="3" id="KW-0326">Glycosidase</keyword>
<feature type="domain" description="Glycosyl hydrolases family 2 sugar binding" evidence="7">
    <location>
        <begin position="41"/>
        <end position="167"/>
    </location>
</feature>
<keyword evidence="10" id="KW-1185">Reference proteome</keyword>
<accession>A0A4R7K6M4</accession>
<feature type="chain" id="PRO_5020331632" evidence="4">
    <location>
        <begin position="22"/>
        <end position="674"/>
    </location>
</feature>
<dbReference type="InterPro" id="IPR006102">
    <property type="entry name" value="Ig-like_GH2"/>
</dbReference>
<sequence length="674" mass="78290">MLFRKVKITSFLLLVTFTLSAQRKIKLLNQDWNFTYGYEVKKNVYERIDIPHTWNKIDANSGNPSYYRGLGNYERDILIDSAWKGKRLFLKFYGVNSIANVFVNGKHIGEHRGGYTAFIFELTNFVQYGKINTILVRVNNAPQLDIMPLLGDFNFYGGIYRDVELLITEKAVISPLDYASSGVYLSQKKVTKEKAEVEALVKISNLDNQSGLQLALRVKDGNKTVLERILDVNSNQEEVKIPFTINKPHLWNGVVDPYMYQVEVSLYDSNVVIDEVAQPLGLRYYHVDENNGFFLNGQHLDLQGVCRHQDRALIGNALRKEHHDEDLIIMQEMGANSIRLSHYPNDPYVYDILDEAGFVTWSEIPFVGPGGYRDKGFVDQESFKDNGKQQLIEMIRQQYNHPSICFWGLYNELKTTGDSPIEYVKELHALAHKEDPGRITTAASNSEDNQLHEITDLIAWNRYFGWYRGAPSDIGTWMDELHKEQASFKIGLSEYGAGASAFHHENELKKPKAPDRWHPEKWQSHYHEEYWKAIKDRPYIWGSYIWNMFDFGAAHRSEGEDIGKNDKGLLTFDRKIKKDAFYFYKANWNLEDKFVYITERRFVVREQSKIKVRVYSNCPEVELFINGKTFGKAYGSYGIFEWNNVNLYHGKNTVEVRAKIKNKEYSDQCIWVLQ</sequence>
<organism evidence="9 10">
    <name type="scientific">Maribacter spongiicola</name>
    <dbReference type="NCBI Taxonomy" id="1206753"/>
    <lineage>
        <taxon>Bacteria</taxon>
        <taxon>Pseudomonadati</taxon>
        <taxon>Bacteroidota</taxon>
        <taxon>Flavobacteriia</taxon>
        <taxon>Flavobacteriales</taxon>
        <taxon>Flavobacteriaceae</taxon>
        <taxon>Maribacter</taxon>
    </lineage>
</organism>
<dbReference type="InterPro" id="IPR008979">
    <property type="entry name" value="Galactose-bd-like_sf"/>
</dbReference>